<reference evidence="2 3" key="1">
    <citation type="submission" date="2015-11" db="EMBL/GenBank/DDBJ databases">
        <title>Exploring the genomic traits of fungus-feeding bacterial genus Collimonas.</title>
        <authorList>
            <person name="Song C."/>
            <person name="Schmidt R."/>
            <person name="de Jager V."/>
            <person name="Krzyzanowska D."/>
            <person name="Jongedijk E."/>
            <person name="Cankar K."/>
            <person name="Beekwilder J."/>
            <person name="van Veen A."/>
            <person name="de Boer W."/>
            <person name="van Veen J.A."/>
            <person name="Garbeva P."/>
        </authorList>
    </citation>
    <scope>NUCLEOTIDE SEQUENCE [LARGE SCALE GENOMIC DNA]</scope>
    <source>
        <strain evidence="2 3">Ter91</strain>
    </source>
</reference>
<dbReference type="AlphaFoldDB" id="A0A127QCN1"/>
<name>A0A127QCN1_9BURK</name>
<proteinExistence type="predicted"/>
<gene>
    <name evidence="2" type="ORF">CPter91_5507</name>
</gene>
<dbReference type="EMBL" id="CP013234">
    <property type="protein sequence ID" value="AMP07790.1"/>
    <property type="molecule type" value="Genomic_DNA"/>
</dbReference>
<evidence type="ECO:0000313" key="3">
    <source>
        <dbReference type="Proteomes" id="UP000074561"/>
    </source>
</evidence>
<feature type="region of interest" description="Disordered" evidence="1">
    <location>
        <begin position="16"/>
        <end position="43"/>
    </location>
</feature>
<dbReference type="STRING" id="279113.CPter91_5507"/>
<dbReference type="KEGG" id="cpra:CPter91_5507"/>
<evidence type="ECO:0000256" key="1">
    <source>
        <dbReference type="SAM" id="MobiDB-lite"/>
    </source>
</evidence>
<accession>A0A127QCN1</accession>
<protein>
    <submittedName>
        <fullName evidence="2">Uncharacterized protein</fullName>
    </submittedName>
</protein>
<organism evidence="2 3">
    <name type="scientific">Collimonas pratensis</name>
    <dbReference type="NCBI Taxonomy" id="279113"/>
    <lineage>
        <taxon>Bacteria</taxon>
        <taxon>Pseudomonadati</taxon>
        <taxon>Pseudomonadota</taxon>
        <taxon>Betaproteobacteria</taxon>
        <taxon>Burkholderiales</taxon>
        <taxon>Oxalobacteraceae</taxon>
        <taxon>Collimonas</taxon>
    </lineage>
</organism>
<sequence length="43" mass="4691">MIHDYLPPIPIKKSAVARRGPRKESWNMDGGLNSVALTASGKK</sequence>
<dbReference type="Proteomes" id="UP000074561">
    <property type="component" value="Chromosome"/>
</dbReference>
<evidence type="ECO:0000313" key="2">
    <source>
        <dbReference type="EMBL" id="AMP07790.1"/>
    </source>
</evidence>